<organism evidence="1">
    <name type="scientific">Salmonella enterica subsp. enterica serovar Eastbourne</name>
    <dbReference type="NCBI Taxonomy" id="486993"/>
    <lineage>
        <taxon>Bacteria</taxon>
        <taxon>Pseudomonadati</taxon>
        <taxon>Pseudomonadota</taxon>
        <taxon>Gammaproteobacteria</taxon>
        <taxon>Enterobacterales</taxon>
        <taxon>Enterobacteriaceae</taxon>
        <taxon>Salmonella</taxon>
    </lineage>
</organism>
<evidence type="ECO:0000313" key="1">
    <source>
        <dbReference type="EMBL" id="HAC6679049.1"/>
    </source>
</evidence>
<comment type="caution">
    <text evidence="1">The sequence shown here is derived from an EMBL/GenBank/DDBJ whole genome shotgun (WGS) entry which is preliminary data.</text>
</comment>
<reference evidence="1" key="2">
    <citation type="submission" date="2018-07" db="EMBL/GenBank/DDBJ databases">
        <authorList>
            <consortium name="NCBI Pathogen Detection Project"/>
        </authorList>
    </citation>
    <scope>NUCLEOTIDE SEQUENCE</scope>
    <source>
        <strain evidence="1">M138</strain>
    </source>
</reference>
<dbReference type="Gene3D" id="2.40.160.20">
    <property type="match status" value="1"/>
</dbReference>
<gene>
    <name evidence="1" type="ORF">G0D12_26005</name>
</gene>
<sequence>MPPGNLGLQAGDMDKNIAIDVAYAGSGSGDWKTNGFNVGVGYRF</sequence>
<proteinExistence type="predicted"/>
<dbReference type="InterPro" id="IPR000758">
    <property type="entry name" value="Enterovir_OMP"/>
</dbReference>
<dbReference type="InterPro" id="IPR011250">
    <property type="entry name" value="OMP/PagP_B-barrel"/>
</dbReference>
<dbReference type="GO" id="GO:0044384">
    <property type="term" value="C:host outer membrane"/>
    <property type="evidence" value="ECO:0007669"/>
    <property type="project" value="InterPro"/>
</dbReference>
<reference evidence="1" key="1">
    <citation type="journal article" date="2018" name="Genome Biol.">
        <title>SKESA: strategic k-mer extension for scrupulous assemblies.</title>
        <authorList>
            <person name="Souvorov A."/>
            <person name="Agarwala R."/>
            <person name="Lipman D.J."/>
        </authorList>
    </citation>
    <scope>NUCLEOTIDE SEQUENCE</scope>
    <source>
        <strain evidence="1">M138</strain>
    </source>
</reference>
<accession>A0A702BCY0</accession>
<dbReference type="Pfam" id="PF06316">
    <property type="entry name" value="Ail_Lom"/>
    <property type="match status" value="1"/>
</dbReference>
<dbReference type="EMBL" id="DAAMHJ010000062">
    <property type="protein sequence ID" value="HAC6679049.1"/>
    <property type="molecule type" value="Genomic_DNA"/>
</dbReference>
<dbReference type="SUPFAM" id="SSF56925">
    <property type="entry name" value="OMPA-like"/>
    <property type="match status" value="1"/>
</dbReference>
<name>A0A702BCY0_SALET</name>
<evidence type="ECO:0008006" key="2">
    <source>
        <dbReference type="Google" id="ProtNLM"/>
    </source>
</evidence>
<protein>
    <recommendedName>
        <fullName evidence="2">Ail/Lom family outer membrane beta-barrel protein</fullName>
    </recommendedName>
</protein>
<dbReference type="PROSITE" id="PS00695">
    <property type="entry name" value="ENT_VIR_OMP_2"/>
    <property type="match status" value="1"/>
</dbReference>
<dbReference type="AlphaFoldDB" id="A0A702BCY0"/>